<dbReference type="InterPro" id="IPR036291">
    <property type="entry name" value="NAD(P)-bd_dom_sf"/>
</dbReference>
<dbReference type="PRINTS" id="PR00080">
    <property type="entry name" value="SDRFAMILY"/>
</dbReference>
<dbReference type="PROSITE" id="PS00061">
    <property type="entry name" value="ADH_SHORT"/>
    <property type="match status" value="1"/>
</dbReference>
<dbReference type="Gene3D" id="3.40.50.720">
    <property type="entry name" value="NAD(P)-binding Rossmann-like Domain"/>
    <property type="match status" value="1"/>
</dbReference>
<dbReference type="SUPFAM" id="SSF51735">
    <property type="entry name" value="NAD(P)-binding Rossmann-fold domains"/>
    <property type="match status" value="1"/>
</dbReference>
<dbReference type="PANTHER" id="PTHR24321:SF8">
    <property type="entry name" value="ESTRADIOL 17-BETA-DEHYDROGENASE 8-RELATED"/>
    <property type="match status" value="1"/>
</dbReference>
<evidence type="ECO:0000313" key="6">
    <source>
        <dbReference type="Proteomes" id="UP000466554"/>
    </source>
</evidence>
<dbReference type="NCBIfam" id="NF009467">
    <property type="entry name" value="PRK12826.1-3"/>
    <property type="match status" value="1"/>
</dbReference>
<evidence type="ECO:0000256" key="4">
    <source>
        <dbReference type="RuleBase" id="RU000363"/>
    </source>
</evidence>
<dbReference type="InterPro" id="IPR020904">
    <property type="entry name" value="Sc_DH/Rdtase_CS"/>
</dbReference>
<evidence type="ECO:0000256" key="2">
    <source>
        <dbReference type="ARBA" id="ARBA00023002"/>
    </source>
</evidence>
<evidence type="ECO:0000256" key="3">
    <source>
        <dbReference type="ARBA" id="ARBA00023027"/>
    </source>
</evidence>
<gene>
    <name evidence="5" type="ORF">MPRF_52270</name>
</gene>
<sequence>MSNRLQGRVAFITGAARGQGRAHAVRLANEGADIIAVDIAGPLPPCVPYDHATPDDLAETVKLVEQTGRRIVAAEADTRDGEKLKEVVAAGVAEFGRLDVIVANAGVTAPQAWDDISADDFRDVMDINVTGTWNTVMAGAQKIIDGGRGGSIILISSAAGIKLQPFMVHYTASKHAVTGMARAFAAELGKHSIRVNSVHPGPVLTDMGTGDMVAALGKAMETNPQLQNMMTPFLPTWAVEPEDIADAVCWLAGDESKFVTASAISIDQGSTHY</sequence>
<proteinExistence type="inferred from homology"/>
<dbReference type="InterPro" id="IPR002347">
    <property type="entry name" value="SDR_fam"/>
</dbReference>
<comment type="similarity">
    <text evidence="1 4">Belongs to the short-chain dehydrogenases/reductases (SDR) family.</text>
</comment>
<dbReference type="FunFam" id="3.40.50.720:FF:000084">
    <property type="entry name" value="Short-chain dehydrogenase reductase"/>
    <property type="match status" value="1"/>
</dbReference>
<name>A0A7I7UAA6_MYCPF</name>
<dbReference type="CDD" id="cd05233">
    <property type="entry name" value="SDR_c"/>
    <property type="match status" value="1"/>
</dbReference>
<dbReference type="GO" id="GO:0016491">
    <property type="term" value="F:oxidoreductase activity"/>
    <property type="evidence" value="ECO:0007669"/>
    <property type="project" value="UniProtKB-KW"/>
</dbReference>
<dbReference type="Pfam" id="PF00106">
    <property type="entry name" value="adh_short"/>
    <property type="match status" value="1"/>
</dbReference>
<evidence type="ECO:0000313" key="5">
    <source>
        <dbReference type="EMBL" id="BBY78328.1"/>
    </source>
</evidence>
<dbReference type="NCBIfam" id="TIGR03971">
    <property type="entry name" value="SDR_subfam_1"/>
    <property type="match status" value="1"/>
</dbReference>
<evidence type="ECO:0000256" key="1">
    <source>
        <dbReference type="ARBA" id="ARBA00006484"/>
    </source>
</evidence>
<dbReference type="InterPro" id="IPR023985">
    <property type="entry name" value="SDR_subfam_1"/>
</dbReference>
<reference evidence="5 6" key="1">
    <citation type="journal article" date="2019" name="Emerg. Microbes Infect.">
        <title>Comprehensive subspecies identification of 175 nontuberculous mycobacteria species based on 7547 genomic profiles.</title>
        <authorList>
            <person name="Matsumoto Y."/>
            <person name="Kinjo T."/>
            <person name="Motooka D."/>
            <person name="Nabeya D."/>
            <person name="Jung N."/>
            <person name="Uechi K."/>
            <person name="Horii T."/>
            <person name="Iida T."/>
            <person name="Fujita J."/>
            <person name="Nakamura S."/>
        </authorList>
    </citation>
    <scope>NUCLEOTIDE SEQUENCE [LARGE SCALE GENOMIC DNA]</scope>
    <source>
        <strain evidence="5 6">JCM 6367</strain>
    </source>
</reference>
<keyword evidence="2" id="KW-0560">Oxidoreductase</keyword>
<dbReference type="RefSeq" id="WP_104863797.1">
    <property type="nucleotide sequence ID" value="NZ_AP022598.1"/>
</dbReference>
<dbReference type="PANTHER" id="PTHR24321">
    <property type="entry name" value="DEHYDROGENASES, SHORT CHAIN"/>
    <property type="match status" value="1"/>
</dbReference>
<organism evidence="5 6">
    <name type="scientific">Mycolicibacterium parafortuitum</name>
    <name type="common">Mycobacterium parafortuitum</name>
    <dbReference type="NCBI Taxonomy" id="39692"/>
    <lineage>
        <taxon>Bacteria</taxon>
        <taxon>Bacillati</taxon>
        <taxon>Actinomycetota</taxon>
        <taxon>Actinomycetes</taxon>
        <taxon>Mycobacteriales</taxon>
        <taxon>Mycobacteriaceae</taxon>
        <taxon>Mycolicibacterium</taxon>
    </lineage>
</organism>
<protein>
    <submittedName>
        <fullName evidence="5">3-ketoacyl-ACP reductase</fullName>
    </submittedName>
</protein>
<dbReference type="AlphaFoldDB" id="A0A7I7UAA6"/>
<dbReference type="PRINTS" id="PR00081">
    <property type="entry name" value="GDHRDH"/>
</dbReference>
<accession>A0A7I7UAA6</accession>
<dbReference type="Proteomes" id="UP000466554">
    <property type="component" value="Chromosome"/>
</dbReference>
<dbReference type="EMBL" id="AP022598">
    <property type="protein sequence ID" value="BBY78328.1"/>
    <property type="molecule type" value="Genomic_DNA"/>
</dbReference>
<keyword evidence="3" id="KW-0520">NAD</keyword>